<feature type="non-terminal residue" evidence="1">
    <location>
        <position position="72"/>
    </location>
</feature>
<organism evidence="1 2">
    <name type="scientific">Datura stramonium</name>
    <name type="common">Jimsonweed</name>
    <name type="synonym">Common thornapple</name>
    <dbReference type="NCBI Taxonomy" id="4076"/>
    <lineage>
        <taxon>Eukaryota</taxon>
        <taxon>Viridiplantae</taxon>
        <taxon>Streptophyta</taxon>
        <taxon>Embryophyta</taxon>
        <taxon>Tracheophyta</taxon>
        <taxon>Spermatophyta</taxon>
        <taxon>Magnoliopsida</taxon>
        <taxon>eudicotyledons</taxon>
        <taxon>Gunneridae</taxon>
        <taxon>Pentapetalae</taxon>
        <taxon>asterids</taxon>
        <taxon>lamiids</taxon>
        <taxon>Solanales</taxon>
        <taxon>Solanaceae</taxon>
        <taxon>Solanoideae</taxon>
        <taxon>Datureae</taxon>
        <taxon>Datura</taxon>
    </lineage>
</organism>
<name>A0ABS8Y8P8_DATST</name>
<keyword evidence="2" id="KW-1185">Reference proteome</keyword>
<protein>
    <submittedName>
        <fullName evidence="1">Uncharacterized protein</fullName>
    </submittedName>
</protein>
<evidence type="ECO:0000313" key="2">
    <source>
        <dbReference type="Proteomes" id="UP000823775"/>
    </source>
</evidence>
<comment type="caution">
    <text evidence="1">The sequence shown here is derived from an EMBL/GenBank/DDBJ whole genome shotgun (WGS) entry which is preliminary data.</text>
</comment>
<feature type="non-terminal residue" evidence="1">
    <location>
        <position position="1"/>
    </location>
</feature>
<reference evidence="1 2" key="1">
    <citation type="journal article" date="2021" name="BMC Genomics">
        <title>Datura genome reveals duplications of psychoactive alkaloid biosynthetic genes and high mutation rate following tissue culture.</title>
        <authorList>
            <person name="Rajewski A."/>
            <person name="Carter-House D."/>
            <person name="Stajich J."/>
            <person name="Litt A."/>
        </authorList>
    </citation>
    <scope>NUCLEOTIDE SEQUENCE [LARGE SCALE GENOMIC DNA]</scope>
    <source>
        <strain evidence="1">AR-01</strain>
    </source>
</reference>
<dbReference type="Proteomes" id="UP000823775">
    <property type="component" value="Unassembled WGS sequence"/>
</dbReference>
<gene>
    <name evidence="1" type="ORF">HAX54_016621</name>
</gene>
<evidence type="ECO:0000313" key="1">
    <source>
        <dbReference type="EMBL" id="MCE5167686.1"/>
    </source>
</evidence>
<proteinExistence type="predicted"/>
<sequence length="72" mass="8310">VQISYPKQDAVHTAHVEDLNLLPSQFELPDDFLPSLNPERSIIVYPSANLQDVTPLSMQRSRRPGRWIHHHT</sequence>
<dbReference type="EMBL" id="JACEIK010207878">
    <property type="protein sequence ID" value="MCE5167686.1"/>
    <property type="molecule type" value="Genomic_DNA"/>
</dbReference>
<accession>A0ABS8Y8P8</accession>